<dbReference type="Proteomes" id="UP000054359">
    <property type="component" value="Unassembled WGS sequence"/>
</dbReference>
<protein>
    <submittedName>
        <fullName evidence="2">Uncharacterized protein</fullName>
    </submittedName>
</protein>
<proteinExistence type="predicted"/>
<gene>
    <name evidence="2" type="ORF">X975_09733</name>
</gene>
<organism evidence="2 3">
    <name type="scientific">Stegodyphus mimosarum</name>
    <name type="common">African social velvet spider</name>
    <dbReference type="NCBI Taxonomy" id="407821"/>
    <lineage>
        <taxon>Eukaryota</taxon>
        <taxon>Metazoa</taxon>
        <taxon>Ecdysozoa</taxon>
        <taxon>Arthropoda</taxon>
        <taxon>Chelicerata</taxon>
        <taxon>Arachnida</taxon>
        <taxon>Araneae</taxon>
        <taxon>Araneomorphae</taxon>
        <taxon>Entelegynae</taxon>
        <taxon>Eresoidea</taxon>
        <taxon>Eresidae</taxon>
        <taxon>Stegodyphus</taxon>
    </lineage>
</organism>
<evidence type="ECO:0000313" key="2">
    <source>
        <dbReference type="EMBL" id="KFM73133.1"/>
    </source>
</evidence>
<dbReference type="EMBL" id="KK118512">
    <property type="protein sequence ID" value="KFM73133.1"/>
    <property type="molecule type" value="Genomic_DNA"/>
</dbReference>
<feature type="non-terminal residue" evidence="2">
    <location>
        <position position="58"/>
    </location>
</feature>
<feature type="signal peptide" evidence="1">
    <location>
        <begin position="1"/>
        <end position="24"/>
    </location>
</feature>
<feature type="chain" id="PRO_5005412556" evidence="1">
    <location>
        <begin position="25"/>
        <end position="58"/>
    </location>
</feature>
<accession>A0A087U6Z4</accession>
<keyword evidence="3" id="KW-1185">Reference proteome</keyword>
<evidence type="ECO:0000256" key="1">
    <source>
        <dbReference type="SAM" id="SignalP"/>
    </source>
</evidence>
<reference evidence="2 3" key="1">
    <citation type="submission" date="2013-11" db="EMBL/GenBank/DDBJ databases">
        <title>Genome sequencing of Stegodyphus mimosarum.</title>
        <authorList>
            <person name="Bechsgaard J."/>
        </authorList>
    </citation>
    <scope>NUCLEOTIDE SEQUENCE [LARGE SCALE GENOMIC DNA]</scope>
</reference>
<evidence type="ECO:0000313" key="3">
    <source>
        <dbReference type="Proteomes" id="UP000054359"/>
    </source>
</evidence>
<dbReference type="OrthoDB" id="10557550at2759"/>
<dbReference type="AlphaFoldDB" id="A0A087U6Z4"/>
<name>A0A087U6Z4_STEMI</name>
<sequence>MKSTYILLIFALLLVAFSVSNVEACYGCPLLPFICNNYCKSKGNSYGKCQSTINWTCV</sequence>
<keyword evidence="1" id="KW-0732">Signal</keyword>